<dbReference type="Gene3D" id="1.20.272.10">
    <property type="match status" value="1"/>
</dbReference>
<dbReference type="InterPro" id="IPR027417">
    <property type="entry name" value="P-loop_NTPase"/>
</dbReference>
<evidence type="ECO:0000259" key="9">
    <source>
        <dbReference type="Pfam" id="PF06144"/>
    </source>
</evidence>
<dbReference type="InterPro" id="IPR005790">
    <property type="entry name" value="DNA_polIII_delta"/>
</dbReference>
<dbReference type="RefSeq" id="WP_250722649.1">
    <property type="nucleotide sequence ID" value="NZ_CP098400.1"/>
</dbReference>
<dbReference type="InterPro" id="IPR048466">
    <property type="entry name" value="DNA_pol3_delta-like_C"/>
</dbReference>
<evidence type="ECO:0000313" key="11">
    <source>
        <dbReference type="EMBL" id="URW79056.1"/>
    </source>
</evidence>
<dbReference type="AlphaFoldDB" id="A0A9J6ZP63"/>
<dbReference type="PANTHER" id="PTHR34388">
    <property type="entry name" value="DNA POLYMERASE III SUBUNIT DELTA"/>
    <property type="match status" value="1"/>
</dbReference>
<keyword evidence="4 11" id="KW-0548">Nucleotidyltransferase</keyword>
<accession>A0A9J6ZP63</accession>
<keyword evidence="5" id="KW-0235">DNA replication</keyword>
<keyword evidence="12" id="KW-1185">Reference proteome</keyword>
<evidence type="ECO:0000313" key="12">
    <source>
        <dbReference type="Proteomes" id="UP001056426"/>
    </source>
</evidence>
<evidence type="ECO:0000256" key="7">
    <source>
        <dbReference type="ARBA" id="ARBA00034754"/>
    </source>
</evidence>
<evidence type="ECO:0000256" key="2">
    <source>
        <dbReference type="ARBA" id="ARBA00017703"/>
    </source>
</evidence>
<dbReference type="NCBIfam" id="TIGR01128">
    <property type="entry name" value="holA"/>
    <property type="match status" value="1"/>
</dbReference>
<reference evidence="11" key="1">
    <citation type="submission" date="2022-05" db="EMBL/GenBank/DDBJ databases">
        <authorList>
            <person name="Sun X."/>
        </authorList>
    </citation>
    <scope>NUCLEOTIDE SEQUENCE</scope>
    <source>
        <strain evidence="11">Ai-910</strain>
    </source>
</reference>
<evidence type="ECO:0000256" key="6">
    <source>
        <dbReference type="ARBA" id="ARBA00022932"/>
    </source>
</evidence>
<dbReference type="Pfam" id="PF21694">
    <property type="entry name" value="DNA_pol3_delta_C"/>
    <property type="match status" value="1"/>
</dbReference>
<dbReference type="InterPro" id="IPR010372">
    <property type="entry name" value="DNA_pol3_delta_N"/>
</dbReference>
<comment type="catalytic activity">
    <reaction evidence="8">
        <text>DNA(n) + a 2'-deoxyribonucleoside 5'-triphosphate = DNA(n+1) + diphosphate</text>
        <dbReference type="Rhea" id="RHEA:22508"/>
        <dbReference type="Rhea" id="RHEA-COMP:17339"/>
        <dbReference type="Rhea" id="RHEA-COMP:17340"/>
        <dbReference type="ChEBI" id="CHEBI:33019"/>
        <dbReference type="ChEBI" id="CHEBI:61560"/>
        <dbReference type="ChEBI" id="CHEBI:173112"/>
        <dbReference type="EC" id="2.7.7.7"/>
    </reaction>
</comment>
<evidence type="ECO:0000259" key="10">
    <source>
        <dbReference type="Pfam" id="PF21694"/>
    </source>
</evidence>
<proteinExistence type="inferred from homology"/>
<dbReference type="Pfam" id="PF06144">
    <property type="entry name" value="DNA_pol3_delta"/>
    <property type="match status" value="1"/>
</dbReference>
<dbReference type="KEGG" id="alkq:M9189_09350"/>
<dbReference type="EC" id="2.7.7.7" evidence="1"/>
<keyword evidence="6" id="KW-0239">DNA-directed DNA polymerase</keyword>
<evidence type="ECO:0000256" key="4">
    <source>
        <dbReference type="ARBA" id="ARBA00022695"/>
    </source>
</evidence>
<evidence type="ECO:0000256" key="8">
    <source>
        <dbReference type="ARBA" id="ARBA00049244"/>
    </source>
</evidence>
<dbReference type="Gene3D" id="1.10.8.60">
    <property type="match status" value="1"/>
</dbReference>
<dbReference type="GO" id="GO:0003887">
    <property type="term" value="F:DNA-directed DNA polymerase activity"/>
    <property type="evidence" value="ECO:0007669"/>
    <property type="project" value="UniProtKB-KW"/>
</dbReference>
<dbReference type="GO" id="GO:0006261">
    <property type="term" value="P:DNA-templated DNA replication"/>
    <property type="evidence" value="ECO:0007669"/>
    <property type="project" value="TreeGrafter"/>
</dbReference>
<organism evidence="11 12">
    <name type="scientific">Xiashengella succiniciproducens</name>
    <dbReference type="NCBI Taxonomy" id="2949635"/>
    <lineage>
        <taxon>Bacteria</taxon>
        <taxon>Pseudomonadati</taxon>
        <taxon>Bacteroidota</taxon>
        <taxon>Bacteroidia</taxon>
        <taxon>Marinilabiliales</taxon>
        <taxon>Marinilabiliaceae</taxon>
        <taxon>Xiashengella</taxon>
    </lineage>
</organism>
<name>A0A9J6ZP63_9BACT</name>
<feature type="domain" description="DNA polymerase III delta N-terminal" evidence="9">
    <location>
        <begin position="19"/>
        <end position="129"/>
    </location>
</feature>
<dbReference type="InterPro" id="IPR008921">
    <property type="entry name" value="DNA_pol3_clamp-load_cplx_C"/>
</dbReference>
<dbReference type="SUPFAM" id="SSF52540">
    <property type="entry name" value="P-loop containing nucleoside triphosphate hydrolases"/>
    <property type="match status" value="1"/>
</dbReference>
<evidence type="ECO:0000256" key="1">
    <source>
        <dbReference type="ARBA" id="ARBA00012417"/>
    </source>
</evidence>
<evidence type="ECO:0000256" key="3">
    <source>
        <dbReference type="ARBA" id="ARBA00022679"/>
    </source>
</evidence>
<dbReference type="Proteomes" id="UP001056426">
    <property type="component" value="Chromosome"/>
</dbReference>
<gene>
    <name evidence="11" type="primary">holA</name>
    <name evidence="11" type="ORF">M9189_09350</name>
</gene>
<dbReference type="EMBL" id="CP098400">
    <property type="protein sequence ID" value="URW79056.1"/>
    <property type="molecule type" value="Genomic_DNA"/>
</dbReference>
<dbReference type="GO" id="GO:0009360">
    <property type="term" value="C:DNA polymerase III complex"/>
    <property type="evidence" value="ECO:0007669"/>
    <property type="project" value="InterPro"/>
</dbReference>
<feature type="domain" description="DNA polymerase III delta subunit-like C-terminal" evidence="10">
    <location>
        <begin position="211"/>
        <end position="314"/>
    </location>
</feature>
<dbReference type="PANTHER" id="PTHR34388:SF1">
    <property type="entry name" value="DNA POLYMERASE III SUBUNIT DELTA"/>
    <property type="match status" value="1"/>
</dbReference>
<dbReference type="GO" id="GO:0003677">
    <property type="term" value="F:DNA binding"/>
    <property type="evidence" value="ECO:0007669"/>
    <property type="project" value="InterPro"/>
</dbReference>
<reference evidence="11" key="2">
    <citation type="submission" date="2022-06" db="EMBL/GenBank/DDBJ databases">
        <title>Xiashengella guii gen. nov. sp. nov., a bacterium isolated form anaerobic digestion tank.</title>
        <authorList>
            <person name="Huang H."/>
        </authorList>
    </citation>
    <scope>NUCLEOTIDE SEQUENCE</scope>
    <source>
        <strain evidence="11">Ai-910</strain>
    </source>
</reference>
<comment type="similarity">
    <text evidence="7">Belongs to the DNA polymerase HolA subunit family.</text>
</comment>
<keyword evidence="3 11" id="KW-0808">Transferase</keyword>
<dbReference type="SUPFAM" id="SSF48019">
    <property type="entry name" value="post-AAA+ oligomerization domain-like"/>
    <property type="match status" value="1"/>
</dbReference>
<sequence>MTFEEIIAQAGKQEFYPIYFLHGEEPYFIDKIADTVQQYALKEEERGFNETILYGKDTDVINLIHAAKRYPMGAPRQLIILREAQQLDKIEMLENYFEHPQPSTILVICYKYKSPDKRTKFFNALKKQKLALIFESKKLYENQMAQWISEHVRSRSRTIDPKAAVMLVDFLGNELEKVVQAIDKLEVVLGPSTKHITVDHVSDNIGINKEYNTFELQNAILNKDVLKANRIVKVFAANPNEYPMPAIVSLLFSFFSKVLLFHYLPDKNNKDAVASALKIHPFFVKDYQMAARNYKGIKVLEIISLLREYDMKSKGYGNVNASSGELLRELVFKIMH</sequence>
<protein>
    <recommendedName>
        <fullName evidence="2">DNA polymerase III subunit delta</fullName>
        <ecNumber evidence="1">2.7.7.7</ecNumber>
    </recommendedName>
</protein>
<dbReference type="Gene3D" id="3.40.50.300">
    <property type="entry name" value="P-loop containing nucleotide triphosphate hydrolases"/>
    <property type="match status" value="1"/>
</dbReference>
<evidence type="ECO:0000256" key="5">
    <source>
        <dbReference type="ARBA" id="ARBA00022705"/>
    </source>
</evidence>